<organism evidence="3 4">
    <name type="scientific">Akkermansia glycaniphila</name>
    <dbReference type="NCBI Taxonomy" id="1679444"/>
    <lineage>
        <taxon>Bacteria</taxon>
        <taxon>Pseudomonadati</taxon>
        <taxon>Verrucomicrobiota</taxon>
        <taxon>Verrucomicrobiia</taxon>
        <taxon>Verrucomicrobiales</taxon>
        <taxon>Akkermansiaceae</taxon>
        <taxon>Akkermansia</taxon>
    </lineage>
</organism>
<reference evidence="4" key="1">
    <citation type="submission" date="2016-09" db="EMBL/GenBank/DDBJ databases">
        <authorList>
            <person name="Koehorst J."/>
        </authorList>
    </citation>
    <scope>NUCLEOTIDE SEQUENCE [LARGE SCALE GENOMIC DNA]</scope>
</reference>
<feature type="transmembrane region" description="Helical" evidence="2">
    <location>
        <begin position="268"/>
        <end position="289"/>
    </location>
</feature>
<dbReference type="Proteomes" id="UP000176204">
    <property type="component" value="Chromosome I"/>
</dbReference>
<proteinExistence type="predicted"/>
<evidence type="ECO:0000256" key="2">
    <source>
        <dbReference type="SAM" id="Phobius"/>
    </source>
</evidence>
<dbReference type="KEGG" id="agl:PYTT_1131"/>
<dbReference type="RefSeq" id="WP_067774146.1">
    <property type="nucleotide sequence ID" value="NZ_LIGX01000017.1"/>
</dbReference>
<feature type="transmembrane region" description="Helical" evidence="2">
    <location>
        <begin position="39"/>
        <end position="62"/>
    </location>
</feature>
<evidence type="ECO:0000313" key="3">
    <source>
        <dbReference type="EMBL" id="SEH83988.1"/>
    </source>
</evidence>
<evidence type="ECO:0000313" key="4">
    <source>
        <dbReference type="Proteomes" id="UP000176204"/>
    </source>
</evidence>
<evidence type="ECO:0000256" key="1">
    <source>
        <dbReference type="SAM" id="MobiDB-lite"/>
    </source>
</evidence>
<feature type="transmembrane region" description="Helical" evidence="2">
    <location>
        <begin position="74"/>
        <end position="95"/>
    </location>
</feature>
<feature type="transmembrane region" description="Helical" evidence="2">
    <location>
        <begin position="232"/>
        <end position="256"/>
    </location>
</feature>
<sequence>MNQPVLLTREQQRFVELEPGEQLLWAAPARPRIFTAHSIAIFIVAVFWCGTLLFFLGASSVWQSALAQGDINSLIITSFLLPFIGVGYVLFWFALQESRTHSGVCAVTSHRALLIRRSRGTVILTEWSGEHLSMPDIRPRRGNRGDIILGIRVLRRKNGTRIIADGFHGIDNPEQIATLLRQATPTAPPPPATEPPLPEWPRSTSRATRQNIENLLSPGETIRWIVQRKPRIFNDATGFFFIFGLLWTAGFTALLLTPANRIEGDMPLFVVALFFLIGPLTLSSPWIYWAYARRQYDLLTDRRIIRYNPGWRSPSIQTHSYSAFESARLRIRPDGSGTLDLDYTIAKAGGMTNTFTIDNIPDIRNTCILARQLAAANDSRTPSGETSS</sequence>
<feature type="compositionally biased region" description="Pro residues" evidence="1">
    <location>
        <begin position="186"/>
        <end position="199"/>
    </location>
</feature>
<protein>
    <submittedName>
        <fullName evidence="3">Uncharacterized protein</fullName>
    </submittedName>
</protein>
<accession>A0A1H6LCU5</accession>
<keyword evidence="4" id="KW-1185">Reference proteome</keyword>
<keyword evidence="2" id="KW-1133">Transmembrane helix</keyword>
<dbReference type="STRING" id="1679444.PYTT_1131"/>
<dbReference type="OrthoDB" id="582371at2"/>
<name>A0A1H6LCU5_9BACT</name>
<gene>
    <name evidence="3" type="ORF">PYTT_1131</name>
</gene>
<keyword evidence="2" id="KW-0812">Transmembrane</keyword>
<dbReference type="EMBL" id="LT629973">
    <property type="protein sequence ID" value="SEH83988.1"/>
    <property type="molecule type" value="Genomic_DNA"/>
</dbReference>
<feature type="region of interest" description="Disordered" evidence="1">
    <location>
        <begin position="183"/>
        <end position="203"/>
    </location>
</feature>
<dbReference type="AlphaFoldDB" id="A0A1H6LCU5"/>
<keyword evidence="2" id="KW-0472">Membrane</keyword>